<evidence type="ECO:0000256" key="11">
    <source>
        <dbReference type="ARBA" id="ARBA00038933"/>
    </source>
</evidence>
<dbReference type="GO" id="GO:0005975">
    <property type="term" value="P:carbohydrate metabolic process"/>
    <property type="evidence" value="ECO:0007669"/>
    <property type="project" value="InterPro"/>
</dbReference>
<evidence type="ECO:0000256" key="10">
    <source>
        <dbReference type="ARBA" id="ARBA00023316"/>
    </source>
</evidence>
<comment type="subcellular location">
    <subcellularLocation>
        <location evidence="1">Secreted</location>
    </subcellularLocation>
</comment>
<evidence type="ECO:0000256" key="14">
    <source>
        <dbReference type="RuleBase" id="RU361169"/>
    </source>
</evidence>
<keyword evidence="8" id="KW-0325">Glycoprotein</keyword>
<keyword evidence="16" id="KW-1185">Reference proteome</keyword>
<evidence type="ECO:0000256" key="8">
    <source>
        <dbReference type="ARBA" id="ARBA00023180"/>
    </source>
</evidence>
<dbReference type="PANTHER" id="PTHR31736">
    <property type="match status" value="1"/>
</dbReference>
<dbReference type="GO" id="GO:0004650">
    <property type="term" value="F:polygalacturonase activity"/>
    <property type="evidence" value="ECO:0007669"/>
    <property type="project" value="InterPro"/>
</dbReference>
<evidence type="ECO:0000256" key="12">
    <source>
        <dbReference type="ARBA" id="ARBA00048766"/>
    </source>
</evidence>
<dbReference type="Proteomes" id="UP000799302">
    <property type="component" value="Unassembled WGS sequence"/>
</dbReference>
<evidence type="ECO:0000256" key="4">
    <source>
        <dbReference type="ARBA" id="ARBA00022729"/>
    </source>
</evidence>
<dbReference type="GO" id="GO:0005576">
    <property type="term" value="C:extracellular region"/>
    <property type="evidence" value="ECO:0007669"/>
    <property type="project" value="UniProtKB-SubCell"/>
</dbReference>
<feature type="active site" evidence="13">
    <location>
        <position position="219"/>
    </location>
</feature>
<sequence>MPVSTPRTKTCEVAPGADDASAILSAVKSCNNGGRVVLARGAKYTISKPMDLRDLQHIDIVLQGTLTFSSDTSYWQKNAFKFKFQNAACYFQLGGTDVNVYGGGTIDGNGGVWGAVFAANKDAVRPIPVCVVEMNGGSISDIKMRNSAQWFNLVVDSKNVVYSGISIDGHAKNTDGWDTLRSDNIVIQNSNINNGDDCVSFKPGSTNIVVQNLNCKGSHGISVGSLGQYRGQVDIVEDIYVGNVTMSNASSGARIKVWPNVQSTMGELSGGGGTGRVRNIVFEKMHVTNVEWAVLITQCYAQKDLNKCRSNPTSLAISNVVIKDFTGTTSGKHGSQVGSLICGSPSVCTNISVSNINVKAPGGGSSFECKNIPTAGLKIPCSK</sequence>
<dbReference type="PROSITE" id="PS00502">
    <property type="entry name" value="POLYGALACTURONASE"/>
    <property type="match status" value="1"/>
</dbReference>
<dbReference type="AlphaFoldDB" id="A0A6A6U1N9"/>
<keyword evidence="7" id="KW-1015">Disulfide bond</keyword>
<evidence type="ECO:0000313" key="16">
    <source>
        <dbReference type="Proteomes" id="UP000799302"/>
    </source>
</evidence>
<protein>
    <recommendedName>
        <fullName evidence="11">galacturonan 1,4-alpha-galacturonidase</fullName>
        <ecNumber evidence="11">3.2.1.67</ecNumber>
    </recommendedName>
</protein>
<keyword evidence="10" id="KW-0961">Cell wall biogenesis/degradation</keyword>
<accession>A0A6A6U1N9</accession>
<organism evidence="15 16">
    <name type="scientific">Microthyrium microscopicum</name>
    <dbReference type="NCBI Taxonomy" id="703497"/>
    <lineage>
        <taxon>Eukaryota</taxon>
        <taxon>Fungi</taxon>
        <taxon>Dikarya</taxon>
        <taxon>Ascomycota</taxon>
        <taxon>Pezizomycotina</taxon>
        <taxon>Dothideomycetes</taxon>
        <taxon>Dothideomycetes incertae sedis</taxon>
        <taxon>Microthyriales</taxon>
        <taxon>Microthyriaceae</taxon>
        <taxon>Microthyrium</taxon>
    </lineage>
</organism>
<evidence type="ECO:0000256" key="2">
    <source>
        <dbReference type="ARBA" id="ARBA00008834"/>
    </source>
</evidence>
<evidence type="ECO:0000313" key="15">
    <source>
        <dbReference type="EMBL" id="KAF2666215.1"/>
    </source>
</evidence>
<dbReference type="Gene3D" id="2.160.20.10">
    <property type="entry name" value="Single-stranded right-handed beta-helix, Pectin lyase-like"/>
    <property type="match status" value="1"/>
</dbReference>
<keyword evidence="3" id="KW-0964">Secreted</keyword>
<dbReference type="OrthoDB" id="187139at2759"/>
<evidence type="ECO:0000256" key="6">
    <source>
        <dbReference type="ARBA" id="ARBA00022801"/>
    </source>
</evidence>
<dbReference type="InterPro" id="IPR000743">
    <property type="entry name" value="Glyco_hydro_28"/>
</dbReference>
<proteinExistence type="inferred from homology"/>
<dbReference type="EMBL" id="MU004239">
    <property type="protein sequence ID" value="KAF2666215.1"/>
    <property type="molecule type" value="Genomic_DNA"/>
</dbReference>
<comment type="catalytic activity">
    <reaction evidence="12">
        <text>[(1-&gt;4)-alpha-D-galacturonosyl](n) + H2O = alpha-D-galacturonate + [(1-&gt;4)-alpha-D-galacturonosyl](n-1)</text>
        <dbReference type="Rhea" id="RHEA:14117"/>
        <dbReference type="Rhea" id="RHEA-COMP:14570"/>
        <dbReference type="Rhea" id="RHEA-COMP:14572"/>
        <dbReference type="ChEBI" id="CHEBI:15377"/>
        <dbReference type="ChEBI" id="CHEBI:58658"/>
        <dbReference type="ChEBI" id="CHEBI:140523"/>
        <dbReference type="EC" id="3.2.1.67"/>
    </reaction>
</comment>
<keyword evidence="6 14" id="KW-0378">Hydrolase</keyword>
<evidence type="ECO:0000256" key="9">
    <source>
        <dbReference type="ARBA" id="ARBA00023295"/>
    </source>
</evidence>
<dbReference type="InterPro" id="IPR012334">
    <property type="entry name" value="Pectin_lyas_fold"/>
</dbReference>
<comment type="similarity">
    <text evidence="2 14">Belongs to the glycosyl hydrolase 28 family.</text>
</comment>
<name>A0A6A6U1N9_9PEZI</name>
<reference evidence="15" key="1">
    <citation type="journal article" date="2020" name="Stud. Mycol.">
        <title>101 Dothideomycetes genomes: a test case for predicting lifestyles and emergence of pathogens.</title>
        <authorList>
            <person name="Haridas S."/>
            <person name="Albert R."/>
            <person name="Binder M."/>
            <person name="Bloem J."/>
            <person name="Labutti K."/>
            <person name="Salamov A."/>
            <person name="Andreopoulos B."/>
            <person name="Baker S."/>
            <person name="Barry K."/>
            <person name="Bills G."/>
            <person name="Bluhm B."/>
            <person name="Cannon C."/>
            <person name="Castanera R."/>
            <person name="Culley D."/>
            <person name="Daum C."/>
            <person name="Ezra D."/>
            <person name="Gonzalez J."/>
            <person name="Henrissat B."/>
            <person name="Kuo A."/>
            <person name="Liang C."/>
            <person name="Lipzen A."/>
            <person name="Lutzoni F."/>
            <person name="Magnuson J."/>
            <person name="Mondo S."/>
            <person name="Nolan M."/>
            <person name="Ohm R."/>
            <person name="Pangilinan J."/>
            <person name="Park H.-J."/>
            <person name="Ramirez L."/>
            <person name="Alfaro M."/>
            <person name="Sun H."/>
            <person name="Tritt A."/>
            <person name="Yoshinaga Y."/>
            <person name="Zwiers L.-H."/>
            <person name="Turgeon B."/>
            <person name="Goodwin S."/>
            <person name="Spatafora J."/>
            <person name="Crous P."/>
            <person name="Grigoriev I."/>
        </authorList>
    </citation>
    <scope>NUCLEOTIDE SEQUENCE</scope>
    <source>
        <strain evidence="15">CBS 115976</strain>
    </source>
</reference>
<evidence type="ECO:0000256" key="13">
    <source>
        <dbReference type="PROSITE-ProRule" id="PRU10052"/>
    </source>
</evidence>
<dbReference type="EC" id="3.2.1.67" evidence="11"/>
<keyword evidence="4" id="KW-0732">Signal</keyword>
<dbReference type="PANTHER" id="PTHR31736:SF14">
    <property type="entry name" value="EXOPOLYGALACTURONASE X-1-RELATED"/>
    <property type="match status" value="1"/>
</dbReference>
<keyword evidence="9 14" id="KW-0326">Glycosidase</keyword>
<dbReference type="GO" id="GO:0047911">
    <property type="term" value="F:galacturan 1,4-alpha-galacturonidase activity"/>
    <property type="evidence" value="ECO:0007669"/>
    <property type="project" value="UniProtKB-EC"/>
</dbReference>
<evidence type="ECO:0000256" key="7">
    <source>
        <dbReference type="ARBA" id="ARBA00023157"/>
    </source>
</evidence>
<keyword evidence="5" id="KW-0677">Repeat</keyword>
<evidence type="ECO:0000256" key="1">
    <source>
        <dbReference type="ARBA" id="ARBA00004613"/>
    </source>
</evidence>
<evidence type="ECO:0000256" key="5">
    <source>
        <dbReference type="ARBA" id="ARBA00022737"/>
    </source>
</evidence>
<gene>
    <name evidence="15" type="ORF">BT63DRAFT_434101</name>
</gene>
<evidence type="ECO:0000256" key="3">
    <source>
        <dbReference type="ARBA" id="ARBA00022525"/>
    </source>
</evidence>
<dbReference type="SUPFAM" id="SSF51126">
    <property type="entry name" value="Pectin lyase-like"/>
    <property type="match status" value="1"/>
</dbReference>
<dbReference type="Pfam" id="PF00295">
    <property type="entry name" value="Glyco_hydro_28"/>
    <property type="match status" value="1"/>
</dbReference>
<dbReference type="GO" id="GO:0071555">
    <property type="term" value="P:cell wall organization"/>
    <property type="evidence" value="ECO:0007669"/>
    <property type="project" value="UniProtKB-KW"/>
</dbReference>
<dbReference type="InterPro" id="IPR011050">
    <property type="entry name" value="Pectin_lyase_fold/virulence"/>
</dbReference>